<dbReference type="AlphaFoldDB" id="A0A6J1WB71"/>
<organism evidence="2 3">
    <name type="scientific">Galleria mellonella</name>
    <name type="common">Greater wax moth</name>
    <dbReference type="NCBI Taxonomy" id="7137"/>
    <lineage>
        <taxon>Eukaryota</taxon>
        <taxon>Metazoa</taxon>
        <taxon>Ecdysozoa</taxon>
        <taxon>Arthropoda</taxon>
        <taxon>Hexapoda</taxon>
        <taxon>Insecta</taxon>
        <taxon>Pterygota</taxon>
        <taxon>Neoptera</taxon>
        <taxon>Endopterygota</taxon>
        <taxon>Lepidoptera</taxon>
        <taxon>Glossata</taxon>
        <taxon>Ditrysia</taxon>
        <taxon>Pyraloidea</taxon>
        <taxon>Pyralidae</taxon>
        <taxon>Galleriinae</taxon>
        <taxon>Galleria</taxon>
    </lineage>
</organism>
<dbReference type="PANTHER" id="PTHR21253:SF0">
    <property type="entry name" value="F-BOX ONLY PROTEIN 11-RELATED"/>
    <property type="match status" value="1"/>
</dbReference>
<proteinExistence type="predicted"/>
<evidence type="ECO:0000313" key="2">
    <source>
        <dbReference type="Proteomes" id="UP001652740"/>
    </source>
</evidence>
<dbReference type="Pfam" id="PF07841">
    <property type="entry name" value="DM4_12"/>
    <property type="match status" value="1"/>
</dbReference>
<dbReference type="OrthoDB" id="8180611at2759"/>
<reference evidence="3" key="1">
    <citation type="submission" date="2025-08" db="UniProtKB">
        <authorList>
            <consortium name="RefSeq"/>
        </authorList>
    </citation>
    <scope>IDENTIFICATION</scope>
    <source>
        <tissue evidence="3">Whole larvae</tissue>
    </source>
</reference>
<dbReference type="RefSeq" id="XP_026750174.1">
    <property type="nucleotide sequence ID" value="XM_026894373.3"/>
</dbReference>
<feature type="signal peptide" evidence="1">
    <location>
        <begin position="1"/>
        <end position="24"/>
    </location>
</feature>
<evidence type="ECO:0000313" key="3">
    <source>
        <dbReference type="RefSeq" id="XP_026750174.1"/>
    </source>
</evidence>
<evidence type="ECO:0000256" key="1">
    <source>
        <dbReference type="SAM" id="SignalP"/>
    </source>
</evidence>
<accession>A0A6J1WB71</accession>
<keyword evidence="1" id="KW-0732">Signal</keyword>
<feature type="chain" id="PRO_5026956307" evidence="1">
    <location>
        <begin position="25"/>
        <end position="196"/>
    </location>
</feature>
<dbReference type="SMART" id="SM00718">
    <property type="entry name" value="DM4_12"/>
    <property type="match status" value="1"/>
</dbReference>
<keyword evidence="2" id="KW-1185">Reference proteome</keyword>
<protein>
    <submittedName>
        <fullName evidence="3">Uncharacterized protein LOC113510838 isoform X1</fullName>
    </submittedName>
</protein>
<dbReference type="InParanoid" id="A0A6J1WB71"/>
<dbReference type="KEGG" id="gmw:113510838"/>
<sequence>MHERIRLLVFFSVLFLFLTIVCETVKTKEACPNVRNSIELSRKRRHLVFPDRSNMILTMSVVKAIMTHAPSGWNIALEIDVMFPLPDSNFTLKHQRRKLHRRQIRQLWEGMENAINLHNLNGRACILKSVCEAKVYLAPPGKSLVHDILRAIFAAPVFEKEFVQEVGWLYDELSDPHYCDKINDCPFSLLYFLLPK</sequence>
<dbReference type="PANTHER" id="PTHR21253">
    <property type="entry name" value="F-BOX ONLY PROTEIN 11-RELATED"/>
    <property type="match status" value="1"/>
</dbReference>
<dbReference type="Proteomes" id="UP001652740">
    <property type="component" value="Unplaced"/>
</dbReference>
<gene>
    <name evidence="3" type="primary">LOC113510838</name>
</gene>
<dbReference type="GeneID" id="113510838"/>
<name>A0A6J1WB71_GALME</name>
<dbReference type="InterPro" id="IPR006631">
    <property type="entry name" value="DM4_12"/>
</dbReference>